<dbReference type="EMBL" id="JAGEOJ010000014">
    <property type="protein sequence ID" value="MBO2451964.1"/>
    <property type="molecule type" value="Genomic_DNA"/>
</dbReference>
<keyword evidence="4" id="KW-0812">Transmembrane</keyword>
<dbReference type="PROSITE" id="PS50082">
    <property type="entry name" value="WD_REPEATS_2"/>
    <property type="match status" value="6"/>
</dbReference>
<evidence type="ECO:0000256" key="2">
    <source>
        <dbReference type="ARBA" id="ARBA00022737"/>
    </source>
</evidence>
<evidence type="ECO:0000313" key="7">
    <source>
        <dbReference type="Proteomes" id="UP000669179"/>
    </source>
</evidence>
<gene>
    <name evidence="6" type="ORF">J4573_33090</name>
</gene>
<dbReference type="CDD" id="cd00200">
    <property type="entry name" value="WD40"/>
    <property type="match status" value="2"/>
</dbReference>
<feature type="repeat" description="WD" evidence="3">
    <location>
        <begin position="948"/>
        <end position="989"/>
    </location>
</feature>
<dbReference type="InterPro" id="IPR001680">
    <property type="entry name" value="WD40_rpt"/>
</dbReference>
<feature type="repeat" description="WD" evidence="3">
    <location>
        <begin position="517"/>
        <end position="551"/>
    </location>
</feature>
<reference evidence="6" key="1">
    <citation type="submission" date="2021-03" db="EMBL/GenBank/DDBJ databases">
        <authorList>
            <person name="Kanchanasin P."/>
            <person name="Saeng-In P."/>
            <person name="Phongsopitanun W."/>
            <person name="Yuki M."/>
            <person name="Kudo T."/>
            <person name="Ohkuma M."/>
            <person name="Tanasupawat S."/>
        </authorList>
    </citation>
    <scope>NUCLEOTIDE SEQUENCE</scope>
    <source>
        <strain evidence="6">GKU 128</strain>
    </source>
</reference>
<keyword evidence="2" id="KW-0677">Repeat</keyword>
<keyword evidence="4" id="KW-1133">Transmembrane helix</keyword>
<dbReference type="InterPro" id="IPR011047">
    <property type="entry name" value="Quinoprotein_ADH-like_sf"/>
</dbReference>
<feature type="repeat" description="WD" evidence="3">
    <location>
        <begin position="902"/>
        <end position="935"/>
    </location>
</feature>
<evidence type="ECO:0000259" key="5">
    <source>
        <dbReference type="Pfam" id="PF20703"/>
    </source>
</evidence>
<dbReference type="AlphaFoldDB" id="A0A939PL96"/>
<dbReference type="Proteomes" id="UP000669179">
    <property type="component" value="Unassembled WGS sequence"/>
</dbReference>
<keyword evidence="1 3" id="KW-0853">WD repeat</keyword>
<dbReference type="InterPro" id="IPR015943">
    <property type="entry name" value="WD40/YVTN_repeat-like_dom_sf"/>
</dbReference>
<feature type="repeat" description="WD" evidence="3">
    <location>
        <begin position="551"/>
        <end position="593"/>
    </location>
</feature>
<name>A0A939PL96_9ACTN</name>
<proteinExistence type="predicted"/>
<evidence type="ECO:0000256" key="1">
    <source>
        <dbReference type="ARBA" id="ARBA00022574"/>
    </source>
</evidence>
<dbReference type="SMART" id="SM00320">
    <property type="entry name" value="WD40"/>
    <property type="match status" value="13"/>
</dbReference>
<comment type="caution">
    <text evidence="6">The sequence shown here is derived from an EMBL/GenBank/DDBJ whole genome shotgun (WGS) entry which is preliminary data.</text>
</comment>
<dbReference type="RefSeq" id="WP_208259849.1">
    <property type="nucleotide sequence ID" value="NZ_JAGEOJ010000014.1"/>
</dbReference>
<dbReference type="PROSITE" id="PS00678">
    <property type="entry name" value="WD_REPEATS_1"/>
    <property type="match status" value="2"/>
</dbReference>
<dbReference type="PANTHER" id="PTHR19848">
    <property type="entry name" value="WD40 REPEAT PROTEIN"/>
    <property type="match status" value="1"/>
</dbReference>
<evidence type="ECO:0000256" key="4">
    <source>
        <dbReference type="SAM" id="Phobius"/>
    </source>
</evidence>
<dbReference type="Pfam" id="PF20703">
    <property type="entry name" value="nSTAND1"/>
    <property type="match status" value="1"/>
</dbReference>
<dbReference type="PANTHER" id="PTHR19848:SF8">
    <property type="entry name" value="F-BOX AND WD REPEAT DOMAIN CONTAINING 7"/>
    <property type="match status" value="1"/>
</dbReference>
<feature type="repeat" description="WD" evidence="3">
    <location>
        <begin position="993"/>
        <end position="1034"/>
    </location>
</feature>
<accession>A0A939PL96</accession>
<dbReference type="InterPro" id="IPR019775">
    <property type="entry name" value="WD40_repeat_CS"/>
</dbReference>
<protein>
    <submittedName>
        <fullName evidence="6">WD40 repeat domain-containing protein</fullName>
    </submittedName>
</protein>
<dbReference type="SUPFAM" id="SSF50998">
    <property type="entry name" value="Quinoprotein alcohol dehydrogenase-like"/>
    <property type="match status" value="1"/>
</dbReference>
<dbReference type="Gene3D" id="2.130.10.10">
    <property type="entry name" value="YVTN repeat-like/Quinoprotein amine dehydrogenase"/>
    <property type="match status" value="4"/>
</dbReference>
<evidence type="ECO:0000313" key="6">
    <source>
        <dbReference type="EMBL" id="MBO2451964.1"/>
    </source>
</evidence>
<feature type="domain" description="Novel STAND NTPase 1" evidence="5">
    <location>
        <begin position="14"/>
        <end position="281"/>
    </location>
</feature>
<dbReference type="SUPFAM" id="SSF82171">
    <property type="entry name" value="DPP6 N-terminal domain-like"/>
    <property type="match status" value="1"/>
</dbReference>
<feature type="transmembrane region" description="Helical" evidence="4">
    <location>
        <begin position="337"/>
        <end position="356"/>
    </location>
</feature>
<dbReference type="PROSITE" id="PS50294">
    <property type="entry name" value="WD_REPEATS_REGION"/>
    <property type="match status" value="5"/>
</dbReference>
<feature type="repeat" description="WD" evidence="3">
    <location>
        <begin position="639"/>
        <end position="680"/>
    </location>
</feature>
<keyword evidence="7" id="KW-1185">Reference proteome</keyword>
<dbReference type="SUPFAM" id="SSF50960">
    <property type="entry name" value="TolB, C-terminal domain"/>
    <property type="match status" value="1"/>
</dbReference>
<dbReference type="Pfam" id="PF00400">
    <property type="entry name" value="WD40"/>
    <property type="match status" value="8"/>
</dbReference>
<dbReference type="InterPro" id="IPR049052">
    <property type="entry name" value="nSTAND1"/>
</dbReference>
<organism evidence="6 7">
    <name type="scientific">Actinomadura barringtoniae</name>
    <dbReference type="NCBI Taxonomy" id="1427535"/>
    <lineage>
        <taxon>Bacteria</taxon>
        <taxon>Bacillati</taxon>
        <taxon>Actinomycetota</taxon>
        <taxon>Actinomycetes</taxon>
        <taxon>Streptosporangiales</taxon>
        <taxon>Thermomonosporaceae</taxon>
        <taxon>Actinomadura</taxon>
    </lineage>
</organism>
<sequence length="1062" mass="112322">MNPASGSVPDPGNARLILVDQFEQLFTGGADPQEQQEFVERLRAHAARGIMVVIGMRADFYEHAVRIPALIPLINSALLAVGPMDENGIRQAIEAPARAAGIRPHPELVEILLRDLGFPRSGRTTFDAGALPLLSHALLQTTERAEGDELTLRNYQDTGGIHGAIAQTAEEVYTGLTDEQKETARLLFLNLSEEQDETGPTRRTLPVEDLFEGPSSRETFDRFVDARLITVDRAGAQLAHEVLLRKWPRLIAWLAEDAEDRRLRGTIVTAARTWEKSGHDEGSLLRGTLLQQAESRLDSHGVDESVRAFLRLSLELRDSETAARQALRRRRVRMQRALIALLTLTALVVGVGAGYASQARKNERRSQAVALSQFVAGESKRMRATNVGLAAQLAVAAYKISPTTEALESVLDSTAVPPARRLSTSTAVMALSADGRRLAEGEKDGTVRLWADAAGSFDPLPVPPLTGAGGPAKGMAASRDGHLLAAAYGRNVRVWSLAPSGRQVAVRTISGLPGTAVTAVAVSPDGRKIAAGSDAGAVSLWDVGSTTTVRLPGHATTIDTLAFAPDGRTLAAAGGNDHLVHLWNVTGGPLALAPLTGSASRIFSVAFSPDGQRLAAGLGKQHSVLLWKVDRPRPDGPLLTGPDSWVTTVAFSPDGRTLAAGAADNLLWLYDLATRRQIQRLPHAHPIGQTVFASGTTLLTRSDDNSLIAWTLPGPLVGGAKDSVWAVTFDATGTRMAVAPGAGDDSIGLWNTADPHAPGRLGTSIRGGEGADAFSGSGTLTPDGKMIAVGTVGGSVELWSVADPGRPRRLGAVTAANDLIEAITPSPDGRLLAIGSDDHTVRLVSIADPRRPAVLATKQTGGYVFQTSFSRDGRLLAVGSEDHHAYLLDVRDPTKPAVRAVLGGFDDTVYSTAFDPGGQFLAAGGADGTIRLWSIADPAHPVVRGPPLSGPAGYVYSLAFAPHGETLAAASTDGTAWLWNLSRPDDPRRLATLTGPAKGLLVVAFRPNGDVVAAGGHDRTVRFWTIDAVKAIRLACDESGLAITKREWAQYVPGRAYAPPCT</sequence>
<evidence type="ECO:0000256" key="3">
    <source>
        <dbReference type="PROSITE-ProRule" id="PRU00221"/>
    </source>
</evidence>
<keyword evidence="4" id="KW-0472">Membrane</keyword>